<reference evidence="1 2" key="1">
    <citation type="submission" date="2016-10" db="EMBL/GenBank/DDBJ databases">
        <authorList>
            <person name="de Groot N.N."/>
        </authorList>
    </citation>
    <scope>NUCLEOTIDE SEQUENCE [LARGE SCALE GENOMIC DNA]</scope>
    <source>
        <strain evidence="1 2">CGMCC 1.5012</strain>
    </source>
</reference>
<dbReference type="RefSeq" id="WP_092639436.1">
    <property type="nucleotide sequence ID" value="NZ_FNID01000012.1"/>
</dbReference>
<evidence type="ECO:0000313" key="1">
    <source>
        <dbReference type="EMBL" id="SDN14541.1"/>
    </source>
</evidence>
<dbReference type="EMBL" id="FNID01000012">
    <property type="protein sequence ID" value="SDN14541.1"/>
    <property type="molecule type" value="Genomic_DNA"/>
</dbReference>
<accession>A0A1G9Z149</accession>
<dbReference type="Proteomes" id="UP000199182">
    <property type="component" value="Unassembled WGS sequence"/>
</dbReference>
<gene>
    <name evidence="1" type="ORF">SAMN05192585_11239</name>
</gene>
<keyword evidence="2" id="KW-1185">Reference proteome</keyword>
<sequence length="138" mass="15849">MNYFTDGVCPKCGGQTHGINGPAKCWACGWTESQEDYEAARGSIDKAVSEAAKRVTAKKQKKNSRAWLKFQLTINLRHNLRRLMCLFIIPFGLLRKPRPVEQEEVWLCPVCPHCYEPTYNDRYCVFCGQRFLEGENDA</sequence>
<dbReference type="STRING" id="258515.SAMN05192585_11239"/>
<evidence type="ECO:0000313" key="2">
    <source>
        <dbReference type="Proteomes" id="UP000199182"/>
    </source>
</evidence>
<organism evidence="1 2">
    <name type="scientific">Acetanaerobacterium elongatum</name>
    <dbReference type="NCBI Taxonomy" id="258515"/>
    <lineage>
        <taxon>Bacteria</taxon>
        <taxon>Bacillati</taxon>
        <taxon>Bacillota</taxon>
        <taxon>Clostridia</taxon>
        <taxon>Eubacteriales</taxon>
        <taxon>Oscillospiraceae</taxon>
        <taxon>Acetanaerobacterium</taxon>
    </lineage>
</organism>
<dbReference type="OrthoDB" id="9762211at2"/>
<name>A0A1G9Z149_9FIRM</name>
<protein>
    <submittedName>
        <fullName evidence="1">Uncharacterized protein</fullName>
    </submittedName>
</protein>
<dbReference type="AlphaFoldDB" id="A0A1G9Z149"/>
<proteinExistence type="predicted"/>